<dbReference type="Proteomes" id="UP000184330">
    <property type="component" value="Unassembled WGS sequence"/>
</dbReference>
<dbReference type="STRING" id="576137.A0A1L7WDI6"/>
<gene>
    <name evidence="2" type="ORF">PAC_00718</name>
</gene>
<evidence type="ECO:0000256" key="1">
    <source>
        <dbReference type="SAM" id="SignalP"/>
    </source>
</evidence>
<evidence type="ECO:0000313" key="2">
    <source>
        <dbReference type="EMBL" id="CZR50844.1"/>
    </source>
</evidence>
<name>A0A1L7WDI6_9HELO</name>
<sequence>MKFIAGLFLGAGLASAMPQPSSDSWSLSKRNPAPADTLFDRSLPTCAHDNLFRIFLDARYSSSASAFCSTYITSTSVSTIVPLATYTVTARTTDATAFSTVVVMATKTSTTLAPDATITISPNPAKRQVLPGCPGKAGTYPPDRISSACSCLVTPAVIISSTTTASVSTVTVASTLHVTKQATTTQTSTTVVDVTGPPTAVVTIQSSSVLPTGPAWYCTATSGVFTVSDGGAYYVADCATSFIGTGTPQFLYTEASYQACADACSKDGNCYAFSFQFNAASNNCYGFVDGGIGGTNTNVDSGIF</sequence>
<evidence type="ECO:0000313" key="3">
    <source>
        <dbReference type="Proteomes" id="UP000184330"/>
    </source>
</evidence>
<organism evidence="2 3">
    <name type="scientific">Phialocephala subalpina</name>
    <dbReference type="NCBI Taxonomy" id="576137"/>
    <lineage>
        <taxon>Eukaryota</taxon>
        <taxon>Fungi</taxon>
        <taxon>Dikarya</taxon>
        <taxon>Ascomycota</taxon>
        <taxon>Pezizomycotina</taxon>
        <taxon>Leotiomycetes</taxon>
        <taxon>Helotiales</taxon>
        <taxon>Mollisiaceae</taxon>
        <taxon>Phialocephala</taxon>
        <taxon>Phialocephala fortinii species complex</taxon>
    </lineage>
</organism>
<proteinExistence type="predicted"/>
<feature type="signal peptide" evidence="1">
    <location>
        <begin position="1"/>
        <end position="16"/>
    </location>
</feature>
<reference evidence="2 3" key="1">
    <citation type="submission" date="2016-03" db="EMBL/GenBank/DDBJ databases">
        <authorList>
            <person name="Ploux O."/>
        </authorList>
    </citation>
    <scope>NUCLEOTIDE SEQUENCE [LARGE SCALE GENOMIC DNA]</scope>
    <source>
        <strain evidence="2 3">UAMH 11012</strain>
    </source>
</reference>
<accession>A0A1L7WDI6</accession>
<feature type="chain" id="PRO_5013132136" description="Apple domain-containing protein" evidence="1">
    <location>
        <begin position="17"/>
        <end position="304"/>
    </location>
</feature>
<dbReference type="EMBL" id="FJOG01000001">
    <property type="protein sequence ID" value="CZR50844.1"/>
    <property type="molecule type" value="Genomic_DNA"/>
</dbReference>
<keyword evidence="3" id="KW-1185">Reference proteome</keyword>
<dbReference type="OrthoDB" id="3562088at2759"/>
<evidence type="ECO:0008006" key="4">
    <source>
        <dbReference type="Google" id="ProtNLM"/>
    </source>
</evidence>
<protein>
    <recommendedName>
        <fullName evidence="4">Apple domain-containing protein</fullName>
    </recommendedName>
</protein>
<keyword evidence="1" id="KW-0732">Signal</keyword>
<dbReference type="AlphaFoldDB" id="A0A1L7WDI6"/>